<accession>F7PMF0</accession>
<evidence type="ECO:0000313" key="2">
    <source>
        <dbReference type="Proteomes" id="UP000003861"/>
    </source>
</evidence>
<comment type="caution">
    <text evidence="1">The sequence shown here is derived from an EMBL/GenBank/DDBJ whole genome shotgun (WGS) entry which is preliminary data.</text>
</comment>
<evidence type="ECO:0000313" key="1">
    <source>
        <dbReference type="EMBL" id="ERJ07367.1"/>
    </source>
</evidence>
<sequence length="86" mass="9734">MNKVQKTIHIEPYQVAFLNLRGDLNMSGVIRQSLDNYIRQSDNVDLEDLQRGVAAIDITSGDFEEEIESYSSLDDLLSQQETPSQS</sequence>
<reference evidence="1 2" key="2">
    <citation type="journal article" date="2013" name="PLoS ONE">
        <title>INDIGO - INtegrated Data Warehouse of MIcrobial GenOmes with Examples from the Red Sea Extremophiles.</title>
        <authorList>
            <person name="Alam I."/>
            <person name="Antunes A."/>
            <person name="Kamau A.A."/>
            <person name="Ba Alawi W."/>
            <person name="Kalkatawi M."/>
            <person name="Stingl U."/>
            <person name="Bajic V.B."/>
        </authorList>
    </citation>
    <scope>NUCLEOTIDE SEQUENCE [LARGE SCALE GENOMIC DNA]</scope>
    <source>
        <strain evidence="1 2">SARL4B</strain>
    </source>
</reference>
<dbReference type="AlphaFoldDB" id="F7PMF0"/>
<dbReference type="Proteomes" id="UP000003861">
    <property type="component" value="Unassembled WGS sequence"/>
</dbReference>
<dbReference type="EMBL" id="AFNT02000003">
    <property type="protein sequence ID" value="ERJ07367.1"/>
    <property type="molecule type" value="Genomic_DNA"/>
</dbReference>
<reference evidence="1 2" key="1">
    <citation type="journal article" date="2011" name="J. Bacteriol.">
        <title>Genome sequence of Halorhabdus tiamatea, the first archaeon isolated from a deep-sea anoxic brine lake.</title>
        <authorList>
            <person name="Antunes A."/>
            <person name="Alam I."/>
            <person name="Bajic V.B."/>
            <person name="Stingl U."/>
        </authorList>
    </citation>
    <scope>NUCLEOTIDE SEQUENCE [LARGE SCALE GENOMIC DNA]</scope>
    <source>
        <strain evidence="1 2">SARL4B</strain>
    </source>
</reference>
<proteinExistence type="predicted"/>
<organism evidence="1 2">
    <name type="scientific">Halorhabdus tiamatea SARL4B</name>
    <dbReference type="NCBI Taxonomy" id="1033806"/>
    <lineage>
        <taxon>Archaea</taxon>
        <taxon>Methanobacteriati</taxon>
        <taxon>Methanobacteriota</taxon>
        <taxon>Stenosarchaea group</taxon>
        <taxon>Halobacteria</taxon>
        <taxon>Halobacteriales</taxon>
        <taxon>Haloarculaceae</taxon>
        <taxon>Halorhabdus</taxon>
    </lineage>
</organism>
<name>F7PMF0_9EURY</name>
<protein>
    <submittedName>
        <fullName evidence="1">Uncharacterized protein</fullName>
    </submittedName>
</protein>
<gene>
    <name evidence="1" type="ORF">HLRTI_000409</name>
</gene>